<name>A0A397VKW4_9GLOM</name>
<dbReference type="OrthoDB" id="1926212at2759"/>
<organism evidence="1 2">
    <name type="scientific">Gigaspora rosea</name>
    <dbReference type="NCBI Taxonomy" id="44941"/>
    <lineage>
        <taxon>Eukaryota</taxon>
        <taxon>Fungi</taxon>
        <taxon>Fungi incertae sedis</taxon>
        <taxon>Mucoromycota</taxon>
        <taxon>Glomeromycotina</taxon>
        <taxon>Glomeromycetes</taxon>
        <taxon>Diversisporales</taxon>
        <taxon>Gigasporaceae</taxon>
        <taxon>Gigaspora</taxon>
    </lineage>
</organism>
<keyword evidence="2" id="KW-1185">Reference proteome</keyword>
<dbReference type="AlphaFoldDB" id="A0A397VKW4"/>
<gene>
    <name evidence="1" type="ORF">C2G38_2076876</name>
</gene>
<evidence type="ECO:0000313" key="2">
    <source>
        <dbReference type="Proteomes" id="UP000266673"/>
    </source>
</evidence>
<comment type="caution">
    <text evidence="1">The sequence shown here is derived from an EMBL/GenBank/DDBJ whole genome shotgun (WGS) entry which is preliminary data.</text>
</comment>
<dbReference type="Proteomes" id="UP000266673">
    <property type="component" value="Unassembled WGS sequence"/>
</dbReference>
<proteinExistence type="predicted"/>
<dbReference type="InterPro" id="IPR011990">
    <property type="entry name" value="TPR-like_helical_dom_sf"/>
</dbReference>
<reference evidence="1 2" key="1">
    <citation type="submission" date="2018-06" db="EMBL/GenBank/DDBJ databases">
        <title>Comparative genomics reveals the genomic features of Rhizophagus irregularis, R. cerebriforme, R. diaphanum and Gigaspora rosea, and their symbiotic lifestyle signature.</title>
        <authorList>
            <person name="Morin E."/>
            <person name="San Clemente H."/>
            <person name="Chen E.C.H."/>
            <person name="De La Providencia I."/>
            <person name="Hainaut M."/>
            <person name="Kuo A."/>
            <person name="Kohler A."/>
            <person name="Murat C."/>
            <person name="Tang N."/>
            <person name="Roy S."/>
            <person name="Loubradou J."/>
            <person name="Henrissat B."/>
            <person name="Grigoriev I.V."/>
            <person name="Corradi N."/>
            <person name="Roux C."/>
            <person name="Martin F.M."/>
        </authorList>
    </citation>
    <scope>NUCLEOTIDE SEQUENCE [LARGE SCALE GENOMIC DNA]</scope>
    <source>
        <strain evidence="1 2">DAOM 194757</strain>
    </source>
</reference>
<evidence type="ECO:0000313" key="1">
    <source>
        <dbReference type="EMBL" id="RIB21967.1"/>
    </source>
</evidence>
<dbReference type="Gene3D" id="1.25.40.10">
    <property type="entry name" value="Tetratricopeptide repeat domain"/>
    <property type="match status" value="1"/>
</dbReference>
<sequence length="69" mass="8273">MGRYKDTINDLIKLLDIEPNKFALRYRAEAYYLMEKYKESFNDANKLLKIETNNEWPSKLSAKIIEKEI</sequence>
<protein>
    <submittedName>
        <fullName evidence="1">Uncharacterized protein</fullName>
    </submittedName>
</protein>
<dbReference type="EMBL" id="QKWP01000331">
    <property type="protein sequence ID" value="RIB21967.1"/>
    <property type="molecule type" value="Genomic_DNA"/>
</dbReference>
<accession>A0A397VKW4</accession>
<dbReference type="SUPFAM" id="SSF48452">
    <property type="entry name" value="TPR-like"/>
    <property type="match status" value="1"/>
</dbReference>